<proteinExistence type="predicted"/>
<evidence type="ECO:0000313" key="1">
    <source>
        <dbReference type="EMBL" id="KAJ9076999.1"/>
    </source>
</evidence>
<dbReference type="EMBL" id="QTSX02002229">
    <property type="protein sequence ID" value="KAJ9076999.1"/>
    <property type="molecule type" value="Genomic_DNA"/>
</dbReference>
<dbReference type="Proteomes" id="UP001165960">
    <property type="component" value="Unassembled WGS sequence"/>
</dbReference>
<name>A0ACC2TQS6_9FUNG</name>
<sequence>MQQIRGFSLMQAGFRRGFSTQSHVLYSHAIILSNDLHQVFIDFKAAYDTVPMCRVLQTLADCGALSGLSLLLSHCS</sequence>
<comment type="caution">
    <text evidence="1">The sequence shown here is derived from an EMBL/GenBank/DDBJ whole genome shotgun (WGS) entry which is preliminary data.</text>
</comment>
<reference evidence="1" key="1">
    <citation type="submission" date="2022-04" db="EMBL/GenBank/DDBJ databases">
        <title>Genome of the entomopathogenic fungus Entomophthora muscae.</title>
        <authorList>
            <person name="Elya C."/>
            <person name="Lovett B.R."/>
            <person name="Lee E."/>
            <person name="Macias A.M."/>
            <person name="Hajek A.E."/>
            <person name="De Bivort B.L."/>
            <person name="Kasson M.T."/>
            <person name="De Fine Licht H.H."/>
            <person name="Stajich J.E."/>
        </authorList>
    </citation>
    <scope>NUCLEOTIDE SEQUENCE</scope>
    <source>
        <strain evidence="1">Berkeley</strain>
    </source>
</reference>
<protein>
    <submittedName>
        <fullName evidence="1">Uncharacterized protein</fullName>
    </submittedName>
</protein>
<organism evidence="1 2">
    <name type="scientific">Entomophthora muscae</name>
    <dbReference type="NCBI Taxonomy" id="34485"/>
    <lineage>
        <taxon>Eukaryota</taxon>
        <taxon>Fungi</taxon>
        <taxon>Fungi incertae sedis</taxon>
        <taxon>Zoopagomycota</taxon>
        <taxon>Entomophthoromycotina</taxon>
        <taxon>Entomophthoromycetes</taxon>
        <taxon>Entomophthorales</taxon>
        <taxon>Entomophthoraceae</taxon>
        <taxon>Entomophthora</taxon>
    </lineage>
</organism>
<keyword evidence="2" id="KW-1185">Reference proteome</keyword>
<gene>
    <name evidence="1" type="ORF">DSO57_1020895</name>
</gene>
<accession>A0ACC2TQS6</accession>
<evidence type="ECO:0000313" key="2">
    <source>
        <dbReference type="Proteomes" id="UP001165960"/>
    </source>
</evidence>